<evidence type="ECO:0000259" key="2">
    <source>
        <dbReference type="PROSITE" id="PS51372"/>
    </source>
</evidence>
<dbReference type="Pfam" id="PF00874">
    <property type="entry name" value="PRD"/>
    <property type="match status" value="2"/>
</dbReference>
<gene>
    <name evidence="3" type="ORF">E5347_14305</name>
</gene>
<dbReference type="GO" id="GO:0006355">
    <property type="term" value="P:regulation of DNA-templated transcription"/>
    <property type="evidence" value="ECO:0007669"/>
    <property type="project" value="InterPro"/>
</dbReference>
<organism evidence="3 4">
    <name type="scientific">Clostridium sartagoforme</name>
    <dbReference type="NCBI Taxonomy" id="84031"/>
    <lineage>
        <taxon>Bacteria</taxon>
        <taxon>Bacillati</taxon>
        <taxon>Bacillota</taxon>
        <taxon>Clostridia</taxon>
        <taxon>Eubacteriales</taxon>
        <taxon>Clostridiaceae</taxon>
        <taxon>Clostridium</taxon>
    </lineage>
</organism>
<dbReference type="Pfam" id="PF03123">
    <property type="entry name" value="CAT_RBD"/>
    <property type="match status" value="1"/>
</dbReference>
<reference evidence="3 4" key="1">
    <citation type="submission" date="2019-04" db="EMBL/GenBank/DDBJ databases">
        <title>Microbes associate with the intestines of laboratory mice.</title>
        <authorList>
            <person name="Navarre W."/>
            <person name="Wong E."/>
            <person name="Huang K."/>
            <person name="Tropini C."/>
            <person name="Ng K."/>
            <person name="Yu B."/>
        </authorList>
    </citation>
    <scope>NUCLEOTIDE SEQUENCE [LARGE SCALE GENOMIC DNA]</scope>
    <source>
        <strain evidence="3 4">NM50_B9-20</strain>
    </source>
</reference>
<dbReference type="Gene3D" id="1.10.1790.10">
    <property type="entry name" value="PRD domain"/>
    <property type="match status" value="2"/>
</dbReference>
<feature type="domain" description="PRD" evidence="2">
    <location>
        <begin position="65"/>
        <end position="170"/>
    </location>
</feature>
<dbReference type="PROSITE" id="PS51372">
    <property type="entry name" value="PRD_2"/>
    <property type="match status" value="2"/>
</dbReference>
<dbReference type="GO" id="GO:0003723">
    <property type="term" value="F:RNA binding"/>
    <property type="evidence" value="ECO:0007669"/>
    <property type="project" value="InterPro"/>
</dbReference>
<keyword evidence="4" id="KW-1185">Reference proteome</keyword>
<proteinExistence type="predicted"/>
<dbReference type="PANTHER" id="PTHR30185">
    <property type="entry name" value="CRYPTIC BETA-GLUCOSIDE BGL OPERON ANTITERMINATOR"/>
    <property type="match status" value="1"/>
</dbReference>
<evidence type="ECO:0000313" key="3">
    <source>
        <dbReference type="EMBL" id="TGY40748.1"/>
    </source>
</evidence>
<comment type="caution">
    <text evidence="3">The sequence shown here is derived from an EMBL/GenBank/DDBJ whole genome shotgun (WGS) entry which is preliminary data.</text>
</comment>
<dbReference type="Gene3D" id="2.30.24.10">
    <property type="entry name" value="CAT RNA-binding domain"/>
    <property type="match status" value="1"/>
</dbReference>
<dbReference type="NCBIfam" id="NF046042">
    <property type="entry name" value="LicT"/>
    <property type="match status" value="1"/>
</dbReference>
<dbReference type="EMBL" id="SRYR01000011">
    <property type="protein sequence ID" value="TGY40748.1"/>
    <property type="molecule type" value="Genomic_DNA"/>
</dbReference>
<evidence type="ECO:0000313" key="4">
    <source>
        <dbReference type="Proteomes" id="UP000306888"/>
    </source>
</evidence>
<feature type="domain" description="PRD" evidence="2">
    <location>
        <begin position="173"/>
        <end position="276"/>
    </location>
</feature>
<dbReference type="InterPro" id="IPR011608">
    <property type="entry name" value="PRD"/>
</dbReference>
<name>A0A4S2DFG7_9CLOT</name>
<dbReference type="InterPro" id="IPR050661">
    <property type="entry name" value="BglG_antiterminators"/>
</dbReference>
<dbReference type="OrthoDB" id="9813552at2"/>
<sequence length="276" mass="32741">MKIDKIFNNNAVIVKEDNGRDSVIIGCGLAFRKKVGDEVDESLIEKTFILKEKDTLEKFKMILEHIPTEQISLCYDIVEYAKNMLNCELNDYIYVTLTDHISYTLKLFDEGIERPNILIWEIKKFYPKEYNIGLKALEFIESEFGKKINEEEAGNIALHLITAQINGKSDKTDIAYSMTKKIQDILNIVKYTFDIELDEQSLNYERFITHLRFFFKRLNNKTQYRNENEDFLLAQVKEKYKDAYKCMLKIEKYLNIELSHEEQLYLTLHIKRIVNR</sequence>
<dbReference type="SUPFAM" id="SSF50151">
    <property type="entry name" value="SacY-like RNA-binding domain"/>
    <property type="match status" value="1"/>
</dbReference>
<dbReference type="RefSeq" id="WP_136007916.1">
    <property type="nucleotide sequence ID" value="NZ_SRYR01000011.1"/>
</dbReference>
<protein>
    <submittedName>
        <fullName evidence="3">PRD domain-containing protein</fullName>
    </submittedName>
</protein>
<dbReference type="InterPro" id="IPR036634">
    <property type="entry name" value="PRD_sf"/>
</dbReference>
<dbReference type="InterPro" id="IPR036650">
    <property type="entry name" value="CAT_RNA-bd_dom_sf"/>
</dbReference>
<dbReference type="Proteomes" id="UP000306888">
    <property type="component" value="Unassembled WGS sequence"/>
</dbReference>
<dbReference type="InterPro" id="IPR004341">
    <property type="entry name" value="CAT_RNA-bd_dom"/>
</dbReference>
<dbReference type="SUPFAM" id="SSF63520">
    <property type="entry name" value="PTS-regulatory domain, PRD"/>
    <property type="match status" value="2"/>
</dbReference>
<dbReference type="AlphaFoldDB" id="A0A4S2DFG7"/>
<accession>A0A4S2DFG7</accession>
<keyword evidence="1" id="KW-0677">Repeat</keyword>
<dbReference type="SMART" id="SM01061">
    <property type="entry name" value="CAT_RBD"/>
    <property type="match status" value="1"/>
</dbReference>
<dbReference type="PANTHER" id="PTHR30185:SF15">
    <property type="entry name" value="CRYPTIC BETA-GLUCOSIDE BGL OPERON ANTITERMINATOR"/>
    <property type="match status" value="1"/>
</dbReference>
<evidence type="ECO:0000256" key="1">
    <source>
        <dbReference type="ARBA" id="ARBA00022737"/>
    </source>
</evidence>